<evidence type="ECO:0000313" key="1">
    <source>
        <dbReference type="EMBL" id="GAA0374971.1"/>
    </source>
</evidence>
<keyword evidence="2" id="KW-1185">Reference proteome</keyword>
<sequence length="183" mass="20176">MAPSISNASDEIEWECLATEFPMYLEAKLDIEKNRILFKAKSGEKLIPTQWKATVTAKFNSLIVGTIFTTTQLENNIKDAISKDIELTEGMINISWGLLEVGRVCDWSDSAPKGSLNNNTNAPATICGIGTVMLPAPDGNQKIILKAIDEKSWTPVEKFTVSIESLDDSWEDSNEESSDVNCE</sequence>
<evidence type="ECO:0000313" key="2">
    <source>
        <dbReference type="Proteomes" id="UP001501757"/>
    </source>
</evidence>
<protein>
    <submittedName>
        <fullName evidence="1">Uncharacterized protein</fullName>
    </submittedName>
</protein>
<organism evidence="1 2">
    <name type="scientific">Bowmanella denitrificans</name>
    <dbReference type="NCBI Taxonomy" id="366582"/>
    <lineage>
        <taxon>Bacteria</taxon>
        <taxon>Pseudomonadati</taxon>
        <taxon>Pseudomonadota</taxon>
        <taxon>Gammaproteobacteria</taxon>
        <taxon>Alteromonadales</taxon>
        <taxon>Alteromonadaceae</taxon>
        <taxon>Bowmanella</taxon>
    </lineage>
</organism>
<gene>
    <name evidence="1" type="ORF">GCM10009092_44010</name>
</gene>
<accession>A0ABN0XWG7</accession>
<dbReference type="EMBL" id="BAAAEI010000031">
    <property type="protein sequence ID" value="GAA0374971.1"/>
    <property type="molecule type" value="Genomic_DNA"/>
</dbReference>
<dbReference type="Proteomes" id="UP001501757">
    <property type="component" value="Unassembled WGS sequence"/>
</dbReference>
<comment type="caution">
    <text evidence="1">The sequence shown here is derived from an EMBL/GenBank/DDBJ whole genome shotgun (WGS) entry which is preliminary data.</text>
</comment>
<reference evidence="1 2" key="1">
    <citation type="journal article" date="2019" name="Int. J. Syst. Evol. Microbiol.">
        <title>The Global Catalogue of Microorganisms (GCM) 10K type strain sequencing project: providing services to taxonomists for standard genome sequencing and annotation.</title>
        <authorList>
            <consortium name="The Broad Institute Genomics Platform"/>
            <consortium name="The Broad Institute Genome Sequencing Center for Infectious Disease"/>
            <person name="Wu L."/>
            <person name="Ma J."/>
        </authorList>
    </citation>
    <scope>NUCLEOTIDE SEQUENCE [LARGE SCALE GENOMIC DNA]</scope>
    <source>
        <strain evidence="1 2">JCM 13378</strain>
    </source>
</reference>
<name>A0ABN0XWG7_9ALTE</name>
<proteinExistence type="predicted"/>